<dbReference type="AlphaFoldDB" id="A0A368V0K9"/>
<dbReference type="Pfam" id="PF00596">
    <property type="entry name" value="Aldolase_II"/>
    <property type="match status" value="1"/>
</dbReference>
<dbReference type="SMART" id="SM01007">
    <property type="entry name" value="Aldolase_II"/>
    <property type="match status" value="1"/>
</dbReference>
<evidence type="ECO:0000313" key="2">
    <source>
        <dbReference type="EMBL" id="RCW32541.1"/>
    </source>
</evidence>
<accession>A0A368V0K9</accession>
<dbReference type="EMBL" id="QPIZ01000015">
    <property type="protein sequence ID" value="RCW32541.1"/>
    <property type="molecule type" value="Genomic_DNA"/>
</dbReference>
<dbReference type="InterPro" id="IPR001303">
    <property type="entry name" value="Aldolase_II/adducin_N"/>
</dbReference>
<keyword evidence="3" id="KW-1185">Reference proteome</keyword>
<protein>
    <submittedName>
        <fullName evidence="2">Rhamnose utilization protein RhaD (Predicted bifunctional aldolase and dehydrogenase)</fullName>
    </submittedName>
</protein>
<comment type="caution">
    <text evidence="2">The sequence shown here is derived from an EMBL/GenBank/DDBJ whole genome shotgun (WGS) entry which is preliminary data.</text>
</comment>
<dbReference type="SUPFAM" id="SSF53639">
    <property type="entry name" value="AraD/HMP-PK domain-like"/>
    <property type="match status" value="1"/>
</dbReference>
<evidence type="ECO:0000259" key="1">
    <source>
        <dbReference type="SMART" id="SM01007"/>
    </source>
</evidence>
<dbReference type="Proteomes" id="UP000252733">
    <property type="component" value="Unassembled WGS sequence"/>
</dbReference>
<dbReference type="RefSeq" id="WP_114437301.1">
    <property type="nucleotide sequence ID" value="NZ_QPIZ01000015.1"/>
</dbReference>
<name>A0A368V0K9_9BACT</name>
<dbReference type="Gene3D" id="3.40.225.10">
    <property type="entry name" value="Class II aldolase/adducin N-terminal domain"/>
    <property type="match status" value="1"/>
</dbReference>
<feature type="domain" description="Class II aldolase/adducin N-terminal" evidence="1">
    <location>
        <begin position="6"/>
        <end position="199"/>
    </location>
</feature>
<reference evidence="2 3" key="1">
    <citation type="submission" date="2018-07" db="EMBL/GenBank/DDBJ databases">
        <title>Freshwater and sediment microbial communities from various areas in North America, analyzing microbe dynamics in response to fracking.</title>
        <authorList>
            <person name="Lamendella R."/>
        </authorList>
    </citation>
    <scope>NUCLEOTIDE SEQUENCE [LARGE SCALE GENOMIC DNA]</scope>
    <source>
        <strain evidence="2 3">160A</strain>
    </source>
</reference>
<evidence type="ECO:0000313" key="3">
    <source>
        <dbReference type="Proteomes" id="UP000252733"/>
    </source>
</evidence>
<dbReference type="InterPro" id="IPR036409">
    <property type="entry name" value="Aldolase_II/adducin_N_sf"/>
</dbReference>
<organism evidence="2 3">
    <name type="scientific">Marinilabilia salmonicolor</name>
    <dbReference type="NCBI Taxonomy" id="989"/>
    <lineage>
        <taxon>Bacteria</taxon>
        <taxon>Pseudomonadati</taxon>
        <taxon>Bacteroidota</taxon>
        <taxon>Bacteroidia</taxon>
        <taxon>Marinilabiliales</taxon>
        <taxon>Marinilabiliaceae</taxon>
        <taxon>Marinilabilia</taxon>
    </lineage>
</organism>
<proteinExistence type="predicted"/>
<sequence>MQKELEALINISRKYGQGKNFTIAGGGNTSFKTEKELWVKASGYRLGDITRDGFVRMDRKLLNVISYKQYSEETFLREREVKEDLEMACLEKGKRPSVETSLHNAIEFAYVVHMHPFLINAVLCSNRAEKSVMELWGQDVLYIPYSDPGYVLFKKVEAEISGFKYQKGFSPKVILMQNHGVFVGANTIEEIEQLYGNMMTDILKFVPQEYQSLSFQEFSFDPSGNFHVPEEYLKLAGLTFQARNNALISQFAKNDSAFRSISIPFTPDVIVYCKSSYLFLEKRILHNPNEIVRSISEFHKRNGYYPKVLILEEMGLVSLAESEKSLQNILDVFEDQMKIAWFSRVFGGSHPMEAHQIEFIDSWEVENYRRTIST</sequence>
<gene>
    <name evidence="2" type="ORF">DFO77_11586</name>
</gene>